<reference evidence="1" key="1">
    <citation type="submission" date="2020-10" db="EMBL/GenBank/DDBJ databases">
        <title>Taxonomic study of unclassified bacteria belonging to the class Ktedonobacteria.</title>
        <authorList>
            <person name="Yabe S."/>
            <person name="Wang C.M."/>
            <person name="Zheng Y."/>
            <person name="Sakai Y."/>
            <person name="Cavaletti L."/>
            <person name="Monciardini P."/>
            <person name="Donadio S."/>
        </authorList>
    </citation>
    <scope>NUCLEOTIDE SEQUENCE</scope>
    <source>
        <strain evidence="1">ID150040</strain>
    </source>
</reference>
<dbReference type="Proteomes" id="UP000597444">
    <property type="component" value="Unassembled WGS sequence"/>
</dbReference>
<dbReference type="AlphaFoldDB" id="A0A8J3IFE6"/>
<dbReference type="EMBL" id="BNJK01000001">
    <property type="protein sequence ID" value="GHO91453.1"/>
    <property type="molecule type" value="Genomic_DNA"/>
</dbReference>
<evidence type="ECO:0000313" key="1">
    <source>
        <dbReference type="EMBL" id="GHO91453.1"/>
    </source>
</evidence>
<organism evidence="1 2">
    <name type="scientific">Reticulibacter mediterranei</name>
    <dbReference type="NCBI Taxonomy" id="2778369"/>
    <lineage>
        <taxon>Bacteria</taxon>
        <taxon>Bacillati</taxon>
        <taxon>Chloroflexota</taxon>
        <taxon>Ktedonobacteria</taxon>
        <taxon>Ktedonobacterales</taxon>
        <taxon>Reticulibacteraceae</taxon>
        <taxon>Reticulibacter</taxon>
    </lineage>
</organism>
<keyword evidence="2" id="KW-1185">Reference proteome</keyword>
<protein>
    <submittedName>
        <fullName evidence="1">Uncharacterized protein</fullName>
    </submittedName>
</protein>
<accession>A0A8J3IFE6</accession>
<comment type="caution">
    <text evidence="1">The sequence shown here is derived from an EMBL/GenBank/DDBJ whole genome shotgun (WGS) entry which is preliminary data.</text>
</comment>
<name>A0A8J3IFE6_9CHLR</name>
<dbReference type="RefSeq" id="WP_220202347.1">
    <property type="nucleotide sequence ID" value="NZ_BNJK01000001.1"/>
</dbReference>
<sequence length="77" mass="8535">MGVERAVTRWYVQRQVILDEIALLEASLQTEHELGESGETNVVRADAASEYTASMSKLAMAQERLRLLGPCPKPMMG</sequence>
<evidence type="ECO:0000313" key="2">
    <source>
        <dbReference type="Proteomes" id="UP000597444"/>
    </source>
</evidence>
<proteinExistence type="predicted"/>
<gene>
    <name evidence="1" type="ORF">KSF_015010</name>
</gene>